<evidence type="ECO:0000256" key="10">
    <source>
        <dbReference type="ARBA" id="ARBA00049252"/>
    </source>
</evidence>
<dbReference type="InterPro" id="IPR002125">
    <property type="entry name" value="CMP_dCMP_dom"/>
</dbReference>
<dbReference type="InterPro" id="IPR006262">
    <property type="entry name" value="Cyt_deam_tetra"/>
</dbReference>
<reference evidence="14 15" key="1">
    <citation type="submission" date="2021-01" db="EMBL/GenBank/DDBJ databases">
        <title>Isolation and description of Catonella massiliensis sp. nov., a novel Catonella species, isolated from a stable periodontitis subject.</title>
        <authorList>
            <person name="Antezack A."/>
            <person name="Boxberger M."/>
            <person name="La Scola B."/>
            <person name="Monnet-Corti V."/>
        </authorList>
    </citation>
    <scope>NUCLEOTIDE SEQUENCE [LARGE SCALE GENOMIC DNA]</scope>
    <source>
        <strain evidence="14 15">Marseille-Q4567</strain>
    </source>
</reference>
<dbReference type="GO" id="GO:0004126">
    <property type="term" value="F:cytidine deaminase activity"/>
    <property type="evidence" value="ECO:0007669"/>
    <property type="project" value="UniProtKB-EC"/>
</dbReference>
<organism evidence="14 15">
    <name type="scientific">Catonella massiliensis</name>
    <dbReference type="NCBI Taxonomy" id="2799636"/>
    <lineage>
        <taxon>Bacteria</taxon>
        <taxon>Bacillati</taxon>
        <taxon>Bacillota</taxon>
        <taxon>Clostridia</taxon>
        <taxon>Lachnospirales</taxon>
        <taxon>Lachnospiraceae</taxon>
        <taxon>Catonella</taxon>
    </lineage>
</organism>
<accession>A0ABS1IZP1</accession>
<dbReference type="EMBL" id="JAEPRJ010000001">
    <property type="protein sequence ID" value="MBK5897302.1"/>
    <property type="molecule type" value="Genomic_DNA"/>
</dbReference>
<keyword evidence="15" id="KW-1185">Reference proteome</keyword>
<dbReference type="InterPro" id="IPR050202">
    <property type="entry name" value="Cyt/Deoxycyt_deaminase"/>
</dbReference>
<dbReference type="NCBIfam" id="TIGR01354">
    <property type="entry name" value="cyt_deam_tetra"/>
    <property type="match status" value="1"/>
</dbReference>
<dbReference type="InterPro" id="IPR016193">
    <property type="entry name" value="Cytidine_deaminase-like"/>
</dbReference>
<keyword evidence="6 12" id="KW-0479">Metal-binding</keyword>
<evidence type="ECO:0000256" key="9">
    <source>
        <dbReference type="ARBA" id="ARBA00032005"/>
    </source>
</evidence>
<evidence type="ECO:0000256" key="1">
    <source>
        <dbReference type="ARBA" id="ARBA00001947"/>
    </source>
</evidence>
<evidence type="ECO:0000256" key="2">
    <source>
        <dbReference type="ARBA" id="ARBA00003949"/>
    </source>
</evidence>
<dbReference type="PROSITE" id="PS00903">
    <property type="entry name" value="CYT_DCMP_DEAMINASES_1"/>
    <property type="match status" value="1"/>
</dbReference>
<dbReference type="NCBIfam" id="NF004064">
    <property type="entry name" value="PRK05578.1"/>
    <property type="match status" value="1"/>
</dbReference>
<keyword evidence="8 12" id="KW-0862">Zinc</keyword>
<evidence type="ECO:0000256" key="8">
    <source>
        <dbReference type="ARBA" id="ARBA00022833"/>
    </source>
</evidence>
<comment type="caution">
    <text evidence="14">The sequence shown here is derived from an EMBL/GenBank/DDBJ whole genome shotgun (WGS) entry which is preliminary data.</text>
</comment>
<evidence type="ECO:0000313" key="15">
    <source>
        <dbReference type="Proteomes" id="UP000604730"/>
    </source>
</evidence>
<evidence type="ECO:0000256" key="11">
    <source>
        <dbReference type="ARBA" id="ARBA00049558"/>
    </source>
</evidence>
<comment type="cofactor">
    <cofactor evidence="1 12">
        <name>Zn(2+)</name>
        <dbReference type="ChEBI" id="CHEBI:29105"/>
    </cofactor>
</comment>
<dbReference type="RefSeq" id="WP_208428796.1">
    <property type="nucleotide sequence ID" value="NZ_JAEPRJ010000001.1"/>
</dbReference>
<sequence length="139" mass="15134">MDYKELVKMALEAREMSYSPYSNFKVGAALLTKNGKVYKGCNIENAAYSPGNCAERTAIFKAVSEGEKDFAAIAIVGGPADNNELTICPPCGVCRQVINEFVDCEEFDIVLGTNKPEDMRVFKLKELLPLGFGPGDLAK</sequence>
<evidence type="ECO:0000259" key="13">
    <source>
        <dbReference type="PROSITE" id="PS51747"/>
    </source>
</evidence>
<dbReference type="SUPFAM" id="SSF53927">
    <property type="entry name" value="Cytidine deaminase-like"/>
    <property type="match status" value="1"/>
</dbReference>
<feature type="domain" description="CMP/dCMP-type deaminase" evidence="13">
    <location>
        <begin position="1"/>
        <end position="135"/>
    </location>
</feature>
<keyword evidence="7 12" id="KW-0378">Hydrolase</keyword>
<dbReference type="PANTHER" id="PTHR11644">
    <property type="entry name" value="CYTIDINE DEAMINASE"/>
    <property type="match status" value="1"/>
</dbReference>
<gene>
    <name evidence="14" type="primary">cdd</name>
    <name evidence="14" type="ORF">JJN12_05795</name>
</gene>
<dbReference type="EC" id="3.5.4.5" evidence="4 12"/>
<comment type="catalytic activity">
    <reaction evidence="11 12">
        <text>cytidine + H2O + H(+) = uridine + NH4(+)</text>
        <dbReference type="Rhea" id="RHEA:16069"/>
        <dbReference type="ChEBI" id="CHEBI:15377"/>
        <dbReference type="ChEBI" id="CHEBI:15378"/>
        <dbReference type="ChEBI" id="CHEBI:16704"/>
        <dbReference type="ChEBI" id="CHEBI:17562"/>
        <dbReference type="ChEBI" id="CHEBI:28938"/>
        <dbReference type="EC" id="3.5.4.5"/>
    </reaction>
</comment>
<dbReference type="PROSITE" id="PS51747">
    <property type="entry name" value="CYT_DCMP_DEAMINASES_2"/>
    <property type="match status" value="1"/>
</dbReference>
<proteinExistence type="inferred from homology"/>
<evidence type="ECO:0000256" key="5">
    <source>
        <dbReference type="ARBA" id="ARBA00018266"/>
    </source>
</evidence>
<evidence type="ECO:0000313" key="14">
    <source>
        <dbReference type="EMBL" id="MBK5897302.1"/>
    </source>
</evidence>
<evidence type="ECO:0000256" key="4">
    <source>
        <dbReference type="ARBA" id="ARBA00012783"/>
    </source>
</evidence>
<evidence type="ECO:0000256" key="6">
    <source>
        <dbReference type="ARBA" id="ARBA00022723"/>
    </source>
</evidence>
<evidence type="ECO:0000256" key="7">
    <source>
        <dbReference type="ARBA" id="ARBA00022801"/>
    </source>
</evidence>
<comment type="similarity">
    <text evidence="3 12">Belongs to the cytidine and deoxycytidylate deaminase family.</text>
</comment>
<name>A0ABS1IZP1_9FIRM</name>
<dbReference type="InterPro" id="IPR016192">
    <property type="entry name" value="APOBEC/CMP_deaminase_Zn-bd"/>
</dbReference>
<dbReference type="Pfam" id="PF00383">
    <property type="entry name" value="dCMP_cyt_deam_1"/>
    <property type="match status" value="1"/>
</dbReference>
<evidence type="ECO:0000256" key="12">
    <source>
        <dbReference type="RuleBase" id="RU364006"/>
    </source>
</evidence>
<comment type="function">
    <text evidence="2 12">This enzyme scavenges exogenous and endogenous cytidine and 2'-deoxycytidine for UMP synthesis.</text>
</comment>
<evidence type="ECO:0000256" key="3">
    <source>
        <dbReference type="ARBA" id="ARBA00006576"/>
    </source>
</evidence>
<dbReference type="Proteomes" id="UP000604730">
    <property type="component" value="Unassembled WGS sequence"/>
</dbReference>
<comment type="catalytic activity">
    <reaction evidence="10 12">
        <text>2'-deoxycytidine + H2O + H(+) = 2'-deoxyuridine + NH4(+)</text>
        <dbReference type="Rhea" id="RHEA:13433"/>
        <dbReference type="ChEBI" id="CHEBI:15377"/>
        <dbReference type="ChEBI" id="CHEBI:15378"/>
        <dbReference type="ChEBI" id="CHEBI:15698"/>
        <dbReference type="ChEBI" id="CHEBI:16450"/>
        <dbReference type="ChEBI" id="CHEBI:28938"/>
        <dbReference type="EC" id="3.5.4.5"/>
    </reaction>
</comment>
<protein>
    <recommendedName>
        <fullName evidence="5 12">Cytidine deaminase</fullName>
        <ecNumber evidence="4 12">3.5.4.5</ecNumber>
    </recommendedName>
    <alternativeName>
        <fullName evidence="9 12">Cytidine aminohydrolase</fullName>
    </alternativeName>
</protein>
<dbReference type="Gene3D" id="3.40.140.10">
    <property type="entry name" value="Cytidine Deaminase, domain 2"/>
    <property type="match status" value="1"/>
</dbReference>
<dbReference type="PANTHER" id="PTHR11644:SF2">
    <property type="entry name" value="CYTIDINE DEAMINASE"/>
    <property type="match status" value="1"/>
</dbReference>
<dbReference type="CDD" id="cd01283">
    <property type="entry name" value="cytidine_deaminase"/>
    <property type="match status" value="1"/>
</dbReference>